<protein>
    <submittedName>
        <fullName evidence="2">Phosphoribosylformylglycinamidine synthase 2</fullName>
    </submittedName>
</protein>
<dbReference type="PANTHER" id="PTHR33401">
    <property type="entry name" value="LIGHT-HARVESTING COMPLEX-LIKE PROTEIN OHP2, CHLOROPLASTIC"/>
    <property type="match status" value="1"/>
</dbReference>
<evidence type="ECO:0000256" key="1">
    <source>
        <dbReference type="SAM" id="MobiDB-lite"/>
    </source>
</evidence>
<dbReference type="EMBL" id="SMMG02000012">
    <property type="protein sequence ID" value="KAA3454736.1"/>
    <property type="molecule type" value="Genomic_DNA"/>
</dbReference>
<gene>
    <name evidence="2" type="ORF">EPI10_017829</name>
</gene>
<proteinExistence type="predicted"/>
<feature type="compositionally biased region" description="Basic and acidic residues" evidence="1">
    <location>
        <begin position="160"/>
        <end position="175"/>
    </location>
</feature>
<dbReference type="Proteomes" id="UP000325315">
    <property type="component" value="Unassembled WGS sequence"/>
</dbReference>
<accession>A0A5B6UD80</accession>
<evidence type="ECO:0000313" key="3">
    <source>
        <dbReference type="Proteomes" id="UP000325315"/>
    </source>
</evidence>
<dbReference type="OrthoDB" id="1921202at2759"/>
<sequence length="207" mass="22738">MNLLIDSKLKLLLHHSYLVFLDQRDIRNQPRKKQIYTQAWLGLGLALLAASAQNRCTALVCSCYVPSRNSSSKEEEIISNRSSSSSNIKKRSSLGKNIKDGVMEEAAGSNNNHDELQLSIDKISNGGGTNGSHIEPNPTLKSNLKKTTTAAADDNDGEGELMKTERRKVSWPDAHGKDIADVREFEPSVSDDGELEGVRRSCVCVIQ</sequence>
<reference evidence="2" key="1">
    <citation type="submission" date="2019-08" db="EMBL/GenBank/DDBJ databases">
        <authorList>
            <person name="Liu F."/>
        </authorList>
    </citation>
    <scope>NUCLEOTIDE SEQUENCE [LARGE SCALE GENOMIC DNA]</scope>
    <source>
        <strain evidence="2">PA1801</strain>
        <tissue evidence="2">Leaf</tissue>
    </source>
</reference>
<dbReference type="AlphaFoldDB" id="A0A5B6UD80"/>
<comment type="caution">
    <text evidence="2">The sequence shown here is derived from an EMBL/GenBank/DDBJ whole genome shotgun (WGS) entry which is preliminary data.</text>
</comment>
<feature type="region of interest" description="Disordered" evidence="1">
    <location>
        <begin position="72"/>
        <end position="96"/>
    </location>
</feature>
<name>A0A5B6UD80_9ROSI</name>
<evidence type="ECO:0000313" key="2">
    <source>
        <dbReference type="EMBL" id="KAA3454736.1"/>
    </source>
</evidence>
<organism evidence="2 3">
    <name type="scientific">Gossypium australe</name>
    <dbReference type="NCBI Taxonomy" id="47621"/>
    <lineage>
        <taxon>Eukaryota</taxon>
        <taxon>Viridiplantae</taxon>
        <taxon>Streptophyta</taxon>
        <taxon>Embryophyta</taxon>
        <taxon>Tracheophyta</taxon>
        <taxon>Spermatophyta</taxon>
        <taxon>Magnoliopsida</taxon>
        <taxon>eudicotyledons</taxon>
        <taxon>Gunneridae</taxon>
        <taxon>Pentapetalae</taxon>
        <taxon>rosids</taxon>
        <taxon>malvids</taxon>
        <taxon>Malvales</taxon>
        <taxon>Malvaceae</taxon>
        <taxon>Malvoideae</taxon>
        <taxon>Gossypium</taxon>
    </lineage>
</organism>
<keyword evidence="3" id="KW-1185">Reference proteome</keyword>
<feature type="region of interest" description="Disordered" evidence="1">
    <location>
        <begin position="149"/>
        <end position="175"/>
    </location>
</feature>
<dbReference type="PANTHER" id="PTHR33401:SF13">
    <property type="entry name" value="EXPRESSED PROTEIN"/>
    <property type="match status" value="1"/>
</dbReference>